<dbReference type="InterPro" id="IPR015946">
    <property type="entry name" value="KH_dom-like_a/b"/>
</dbReference>
<evidence type="ECO:0000313" key="2">
    <source>
        <dbReference type="EMBL" id="MYE38420.1"/>
    </source>
</evidence>
<proteinExistence type="predicted"/>
<dbReference type="Proteomes" id="UP000449092">
    <property type="component" value="Unassembled WGS sequence"/>
</dbReference>
<dbReference type="InterPro" id="IPR036867">
    <property type="entry name" value="R3H_dom_sf"/>
</dbReference>
<dbReference type="PANTHER" id="PTHR35800:SF1">
    <property type="entry name" value="RNA-BINDING PROTEIN KHPB"/>
    <property type="match status" value="1"/>
</dbReference>
<comment type="caution">
    <text evidence="2">The sequence shown here is derived from an EMBL/GenBank/DDBJ whole genome shotgun (WGS) entry which is preliminary data.</text>
</comment>
<dbReference type="AlphaFoldDB" id="A0A845D9N7"/>
<dbReference type="Gene3D" id="3.30.1370.50">
    <property type="entry name" value="R3H-like domain"/>
    <property type="match status" value="1"/>
</dbReference>
<dbReference type="SMART" id="SM00393">
    <property type="entry name" value="R3H"/>
    <property type="match status" value="1"/>
</dbReference>
<dbReference type="GO" id="GO:0003723">
    <property type="term" value="F:RNA binding"/>
    <property type="evidence" value="ECO:0007669"/>
    <property type="project" value="InterPro"/>
</dbReference>
<name>A0A845D9N7_9BACT</name>
<dbReference type="SUPFAM" id="SSF82708">
    <property type="entry name" value="R3H domain"/>
    <property type="match status" value="1"/>
</dbReference>
<dbReference type="Gene3D" id="3.30.300.20">
    <property type="match status" value="1"/>
</dbReference>
<dbReference type="InterPro" id="IPR039247">
    <property type="entry name" value="KhpB"/>
</dbReference>
<dbReference type="Pfam" id="PF01424">
    <property type="entry name" value="R3H"/>
    <property type="match status" value="1"/>
</dbReference>
<organism evidence="2 3">
    <name type="scientific">Candidatus Spechtbacteria bacterium SB0662_bin_43</name>
    <dbReference type="NCBI Taxonomy" id="2604897"/>
    <lineage>
        <taxon>Bacteria</taxon>
        <taxon>Candidatus Spechtiibacteriota</taxon>
    </lineage>
</organism>
<dbReference type="EMBL" id="VXOY01000023">
    <property type="protein sequence ID" value="MYE38420.1"/>
    <property type="molecule type" value="Genomic_DNA"/>
</dbReference>
<dbReference type="InterPro" id="IPR001374">
    <property type="entry name" value="R3H_dom"/>
</dbReference>
<accession>A0A845D9N7</accession>
<feature type="domain" description="R3H" evidence="1">
    <location>
        <begin position="85"/>
        <end position="151"/>
    </location>
</feature>
<sequence>MNTTLQLQRDMKVLLEKMGFHLINIPTIQEKEGRFFVDVFVDDPKKIIGYQGETLRAFQRIFHLLSSKKYNTERAIVVDVNGYKRKHEERIREKAFFGRRDALKNKKIVSLQPMNAYDRRIIHATLARFSDIATVSQGKGVSRFITIKPVKEA</sequence>
<reference evidence="2 3" key="1">
    <citation type="submission" date="2019-09" db="EMBL/GenBank/DDBJ databases">
        <title>Characterisation of the sponge microbiome using genome-centric metagenomics.</title>
        <authorList>
            <person name="Engelberts J.P."/>
            <person name="Robbins S.J."/>
            <person name="De Goeij J.M."/>
            <person name="Aranda M."/>
            <person name="Bell S.C."/>
            <person name="Webster N.S."/>
        </authorList>
    </citation>
    <scope>NUCLEOTIDE SEQUENCE [LARGE SCALE GENOMIC DNA]</scope>
    <source>
        <strain evidence="2">SB0662_bin_43</strain>
    </source>
</reference>
<dbReference type="PROSITE" id="PS51061">
    <property type="entry name" value="R3H"/>
    <property type="match status" value="1"/>
</dbReference>
<dbReference type="PANTHER" id="PTHR35800">
    <property type="entry name" value="PROTEIN JAG"/>
    <property type="match status" value="1"/>
</dbReference>
<gene>
    <name evidence="2" type="ORF">F4X82_02805</name>
</gene>
<evidence type="ECO:0000259" key="1">
    <source>
        <dbReference type="PROSITE" id="PS51061"/>
    </source>
</evidence>
<protein>
    <recommendedName>
        <fullName evidence="1">R3H domain-containing protein</fullName>
    </recommendedName>
</protein>
<evidence type="ECO:0000313" key="3">
    <source>
        <dbReference type="Proteomes" id="UP000449092"/>
    </source>
</evidence>